<reference evidence="3" key="2">
    <citation type="submission" date="2025-08" db="UniProtKB">
        <authorList>
            <consortium name="RefSeq"/>
        </authorList>
    </citation>
    <scope>IDENTIFICATION</scope>
    <source>
        <tissue evidence="3">Leaf</tissue>
    </source>
</reference>
<proteinExistence type="predicted"/>
<sequence>MSLECFTWITQLLGSLVHKLRHKDEGIFTRLPDCLIIDILSRLPEDCLVRCQRDCRVWKALISSQYFATLYLRRAKPVLIIQCDRGITNHEQNLFVFDESLNNKEKITFRKVLLKRELMINKVNKLNPLFRYSCQGVLLFMDVFSPPTYFIFNPITQEEDTDVEENSFTHFQLFAACLSCSCQWSSAFDREQRFSETKYSSLCQWNHGAQN</sequence>
<evidence type="ECO:0000313" key="2">
    <source>
        <dbReference type="Proteomes" id="UP000189701"/>
    </source>
</evidence>
<dbReference type="RefSeq" id="XP_009797341.1">
    <property type="nucleotide sequence ID" value="XM_009799039.1"/>
</dbReference>
<dbReference type="InterPro" id="IPR001810">
    <property type="entry name" value="F-box_dom"/>
</dbReference>
<protein>
    <submittedName>
        <fullName evidence="3">F-box protein At3g17480 isoform X2</fullName>
    </submittedName>
</protein>
<gene>
    <name evidence="3" type="primary">LOC104243785</name>
</gene>
<evidence type="ECO:0000313" key="3">
    <source>
        <dbReference type="RefSeq" id="XP_009797341.1"/>
    </source>
</evidence>
<dbReference type="PROSITE" id="PS50181">
    <property type="entry name" value="FBOX"/>
    <property type="match status" value="1"/>
</dbReference>
<feature type="domain" description="F-box" evidence="1">
    <location>
        <begin position="25"/>
        <end position="74"/>
    </location>
</feature>
<dbReference type="Pfam" id="PF00646">
    <property type="entry name" value="F-box"/>
    <property type="match status" value="1"/>
</dbReference>
<dbReference type="Proteomes" id="UP000189701">
    <property type="component" value="Unplaced"/>
</dbReference>
<accession>A0A1U7Y5U7</accession>
<evidence type="ECO:0000259" key="1">
    <source>
        <dbReference type="PROSITE" id="PS50181"/>
    </source>
</evidence>
<dbReference type="InterPro" id="IPR036047">
    <property type="entry name" value="F-box-like_dom_sf"/>
</dbReference>
<dbReference type="AlphaFoldDB" id="A0A1U7Y5U7"/>
<reference evidence="2" key="1">
    <citation type="journal article" date="2013" name="Genome Biol.">
        <title>Reference genomes and transcriptomes of Nicotiana sylvestris and Nicotiana tomentosiformis.</title>
        <authorList>
            <person name="Sierro N."/>
            <person name="Battey J.N."/>
            <person name="Ouadi S."/>
            <person name="Bovet L."/>
            <person name="Goepfert S."/>
            <person name="Bakaher N."/>
            <person name="Peitsch M.C."/>
            <person name="Ivanov N.V."/>
        </authorList>
    </citation>
    <scope>NUCLEOTIDE SEQUENCE [LARGE SCALE GENOMIC DNA]</scope>
</reference>
<organism evidence="2 3">
    <name type="scientific">Nicotiana sylvestris</name>
    <name type="common">Wood tobacco</name>
    <name type="synonym">South American tobacco</name>
    <dbReference type="NCBI Taxonomy" id="4096"/>
    <lineage>
        <taxon>Eukaryota</taxon>
        <taxon>Viridiplantae</taxon>
        <taxon>Streptophyta</taxon>
        <taxon>Embryophyta</taxon>
        <taxon>Tracheophyta</taxon>
        <taxon>Spermatophyta</taxon>
        <taxon>Magnoliopsida</taxon>
        <taxon>eudicotyledons</taxon>
        <taxon>Gunneridae</taxon>
        <taxon>Pentapetalae</taxon>
        <taxon>asterids</taxon>
        <taxon>lamiids</taxon>
        <taxon>Solanales</taxon>
        <taxon>Solanaceae</taxon>
        <taxon>Nicotianoideae</taxon>
        <taxon>Nicotianeae</taxon>
        <taxon>Nicotiana</taxon>
    </lineage>
</organism>
<keyword evidence="2" id="KW-1185">Reference proteome</keyword>
<dbReference type="Gene3D" id="1.20.1280.50">
    <property type="match status" value="1"/>
</dbReference>
<name>A0A1U7Y5U7_NICSY</name>
<dbReference type="PANTHER" id="PTHR31672">
    <property type="entry name" value="BNACNNG10540D PROTEIN"/>
    <property type="match status" value="1"/>
</dbReference>
<dbReference type="InterPro" id="IPR050796">
    <property type="entry name" value="SCF_F-box_component"/>
</dbReference>
<dbReference type="SUPFAM" id="SSF81383">
    <property type="entry name" value="F-box domain"/>
    <property type="match status" value="1"/>
</dbReference>